<protein>
    <submittedName>
        <fullName evidence="1">Uncharacterized protein</fullName>
    </submittedName>
</protein>
<gene>
    <name evidence="1" type="ORF">GGE60_005875</name>
</gene>
<dbReference type="Proteomes" id="UP000543836">
    <property type="component" value="Unassembled WGS sequence"/>
</dbReference>
<name>A0A7W7ENL0_9HYPH</name>
<accession>A0A7W7ENL0</accession>
<proteinExistence type="predicted"/>
<reference evidence="1 2" key="1">
    <citation type="submission" date="2020-08" db="EMBL/GenBank/DDBJ databases">
        <title>Genomic Encyclopedia of Type Strains, Phase IV (KMG-V): Genome sequencing to study the core and pangenomes of soil and plant-associated prokaryotes.</title>
        <authorList>
            <person name="Whitman W."/>
        </authorList>
    </citation>
    <scope>NUCLEOTIDE SEQUENCE [LARGE SCALE GENOMIC DNA]</scope>
    <source>
        <strain evidence="1 2">SEMIA 492</strain>
    </source>
</reference>
<evidence type="ECO:0000313" key="1">
    <source>
        <dbReference type="EMBL" id="MBB4571709.1"/>
    </source>
</evidence>
<sequence>MKSSNPLRQRFAGRLVRGGQRRKSVHAFFDILVEHSHNEIGAGRKMPAELDGRCIYFARTDEVPLPRQGAP</sequence>
<keyword evidence="2" id="KW-1185">Reference proteome</keyword>
<dbReference type="RefSeq" id="WP_154668704.1">
    <property type="nucleotide sequence ID" value="NZ_JACIIG010000035.1"/>
</dbReference>
<dbReference type="AlphaFoldDB" id="A0A7W7ENL0"/>
<evidence type="ECO:0000313" key="2">
    <source>
        <dbReference type="Proteomes" id="UP000543836"/>
    </source>
</evidence>
<comment type="caution">
    <text evidence="1">The sequence shown here is derived from an EMBL/GenBank/DDBJ whole genome shotgun (WGS) entry which is preliminary data.</text>
</comment>
<organism evidence="1 2">
    <name type="scientific">Rhizobium leucaenae</name>
    <dbReference type="NCBI Taxonomy" id="29450"/>
    <lineage>
        <taxon>Bacteria</taxon>
        <taxon>Pseudomonadati</taxon>
        <taxon>Pseudomonadota</taxon>
        <taxon>Alphaproteobacteria</taxon>
        <taxon>Hyphomicrobiales</taxon>
        <taxon>Rhizobiaceae</taxon>
        <taxon>Rhizobium/Agrobacterium group</taxon>
        <taxon>Rhizobium</taxon>
    </lineage>
</organism>
<dbReference type="EMBL" id="JACIIG010000035">
    <property type="protein sequence ID" value="MBB4571709.1"/>
    <property type="molecule type" value="Genomic_DNA"/>
</dbReference>